<evidence type="ECO:0000313" key="2">
    <source>
        <dbReference type="Proteomes" id="UP000570361"/>
    </source>
</evidence>
<sequence>MTIATYRYQEITPCTMQTDSAACVGAGADKFAVLQLDEKLD</sequence>
<dbReference type="EMBL" id="JACHXK010000018">
    <property type="protein sequence ID" value="MBB3113400.1"/>
    <property type="molecule type" value="Genomic_DNA"/>
</dbReference>
<reference evidence="1 2" key="1">
    <citation type="submission" date="2020-08" db="EMBL/GenBank/DDBJ databases">
        <title>Genomic Encyclopedia of Type Strains, Phase III (KMG-III): the genomes of soil and plant-associated and newly described type strains.</title>
        <authorList>
            <person name="Whitman W."/>
        </authorList>
    </citation>
    <scope>NUCLEOTIDE SEQUENCE [LARGE SCALE GENOMIC DNA]</scope>
    <source>
        <strain evidence="1 2">CECT 5862</strain>
    </source>
</reference>
<organism evidence="1 2">
    <name type="scientific">Paenibacillus phyllosphaerae</name>
    <dbReference type="NCBI Taxonomy" id="274593"/>
    <lineage>
        <taxon>Bacteria</taxon>
        <taxon>Bacillati</taxon>
        <taxon>Bacillota</taxon>
        <taxon>Bacilli</taxon>
        <taxon>Bacillales</taxon>
        <taxon>Paenibacillaceae</taxon>
        <taxon>Paenibacillus</taxon>
    </lineage>
</organism>
<keyword evidence="2" id="KW-1185">Reference proteome</keyword>
<accession>A0A7W5B2U2</accession>
<dbReference type="RefSeq" id="WP_281378871.1">
    <property type="nucleotide sequence ID" value="NZ_JACHXK010000018.1"/>
</dbReference>
<dbReference type="Proteomes" id="UP000570361">
    <property type="component" value="Unassembled WGS sequence"/>
</dbReference>
<protein>
    <submittedName>
        <fullName evidence="1">Uncharacterized protein</fullName>
    </submittedName>
</protein>
<evidence type="ECO:0000313" key="1">
    <source>
        <dbReference type="EMBL" id="MBB3113400.1"/>
    </source>
</evidence>
<dbReference type="AlphaFoldDB" id="A0A7W5B2U2"/>
<comment type="caution">
    <text evidence="1">The sequence shown here is derived from an EMBL/GenBank/DDBJ whole genome shotgun (WGS) entry which is preliminary data.</text>
</comment>
<gene>
    <name evidence="1" type="ORF">FHS18_005512</name>
</gene>
<proteinExistence type="predicted"/>
<name>A0A7W5B2U2_9BACL</name>